<accession>A0ABR3UHN9</accession>
<dbReference type="Gene3D" id="3.40.50.720">
    <property type="entry name" value="NAD(P)-binding Rossmann-like Domain"/>
    <property type="match status" value="1"/>
</dbReference>
<dbReference type="PRINTS" id="PR00080">
    <property type="entry name" value="SDRFAMILY"/>
</dbReference>
<name>A0ABR3UHN9_9PLEO</name>
<evidence type="ECO:0000313" key="4">
    <source>
        <dbReference type="EMBL" id="KAL1795523.1"/>
    </source>
</evidence>
<protein>
    <submittedName>
        <fullName evidence="4">Uncharacterized protein</fullName>
    </submittedName>
</protein>
<dbReference type="RefSeq" id="XP_069306107.1">
    <property type="nucleotide sequence ID" value="XM_069451883.1"/>
</dbReference>
<evidence type="ECO:0000256" key="3">
    <source>
        <dbReference type="RuleBase" id="RU000363"/>
    </source>
</evidence>
<comment type="similarity">
    <text evidence="1 3">Belongs to the short-chain dehydrogenases/reductases (SDR) family.</text>
</comment>
<evidence type="ECO:0000256" key="1">
    <source>
        <dbReference type="ARBA" id="ARBA00006484"/>
    </source>
</evidence>
<dbReference type="Proteomes" id="UP001578633">
    <property type="component" value="Chromosome 5"/>
</dbReference>
<keyword evidence="2" id="KW-0560">Oxidoreductase</keyword>
<comment type="caution">
    <text evidence="4">The sequence shown here is derived from an EMBL/GenBank/DDBJ whole genome shotgun (WGS) entry which is preliminary data.</text>
</comment>
<dbReference type="GeneID" id="96086069"/>
<dbReference type="Pfam" id="PF00106">
    <property type="entry name" value="adh_short"/>
    <property type="match status" value="1"/>
</dbReference>
<evidence type="ECO:0000313" key="5">
    <source>
        <dbReference type="Proteomes" id="UP001578633"/>
    </source>
</evidence>
<sequence length="205" mass="22085">MVVTRLLAKGIRVAVLDIQQLPPSLQGHAGVQFFKCDVTDPSEVYSVAEKIKDGMGAPTILVNNAGILASHTILSTSDVYLQKIFQVNVLSNWYTVKAFLPDMIRNNKGHIVTVASTASFTGVGGMADYSATKSAILGFHESLNAELKLHYKSPNVLTTSIHLTYARTPLIIPIEKGLKKAGEAIIEPSDIADAAFERIMSCRGG</sequence>
<dbReference type="PANTHER" id="PTHR24322:SF736">
    <property type="entry name" value="RETINOL DEHYDROGENASE 10"/>
    <property type="match status" value="1"/>
</dbReference>
<dbReference type="SUPFAM" id="SSF51735">
    <property type="entry name" value="NAD(P)-binding Rossmann-fold domains"/>
    <property type="match status" value="1"/>
</dbReference>
<evidence type="ECO:0000256" key="2">
    <source>
        <dbReference type="ARBA" id="ARBA00023002"/>
    </source>
</evidence>
<proteinExistence type="inferred from homology"/>
<dbReference type="EMBL" id="JBHGVX010000005">
    <property type="protein sequence ID" value="KAL1795523.1"/>
    <property type="molecule type" value="Genomic_DNA"/>
</dbReference>
<gene>
    <name evidence="4" type="ORF">ACET3X_005747</name>
</gene>
<dbReference type="PANTHER" id="PTHR24322">
    <property type="entry name" value="PKSB"/>
    <property type="match status" value="1"/>
</dbReference>
<keyword evidence="5" id="KW-1185">Reference proteome</keyword>
<organism evidence="4 5">
    <name type="scientific">Alternaria dauci</name>
    <dbReference type="NCBI Taxonomy" id="48095"/>
    <lineage>
        <taxon>Eukaryota</taxon>
        <taxon>Fungi</taxon>
        <taxon>Dikarya</taxon>
        <taxon>Ascomycota</taxon>
        <taxon>Pezizomycotina</taxon>
        <taxon>Dothideomycetes</taxon>
        <taxon>Pleosporomycetidae</taxon>
        <taxon>Pleosporales</taxon>
        <taxon>Pleosporineae</taxon>
        <taxon>Pleosporaceae</taxon>
        <taxon>Alternaria</taxon>
        <taxon>Alternaria sect. Porri</taxon>
    </lineage>
</organism>
<dbReference type="PRINTS" id="PR00081">
    <property type="entry name" value="GDHRDH"/>
</dbReference>
<dbReference type="InterPro" id="IPR002347">
    <property type="entry name" value="SDR_fam"/>
</dbReference>
<reference evidence="4 5" key="1">
    <citation type="submission" date="2024-09" db="EMBL/GenBank/DDBJ databases">
        <title>T2T genomes of carrot and Alternaria dauci and their utility for understanding host-pathogen interaction during carrot leaf blight disease.</title>
        <authorList>
            <person name="Liu W."/>
            <person name="Xu S."/>
            <person name="Ou C."/>
            <person name="Liu X."/>
            <person name="Zhuang F."/>
            <person name="Deng X.W."/>
        </authorList>
    </citation>
    <scope>NUCLEOTIDE SEQUENCE [LARGE SCALE GENOMIC DNA]</scope>
    <source>
        <strain evidence="4 5">A2016</strain>
    </source>
</reference>
<dbReference type="InterPro" id="IPR036291">
    <property type="entry name" value="NAD(P)-bd_dom_sf"/>
</dbReference>